<evidence type="ECO:0008006" key="3">
    <source>
        <dbReference type="Google" id="ProtNLM"/>
    </source>
</evidence>
<keyword evidence="2" id="KW-1185">Reference proteome</keyword>
<proteinExistence type="predicted"/>
<dbReference type="InterPro" id="IPR036047">
    <property type="entry name" value="F-box-like_dom_sf"/>
</dbReference>
<comment type="caution">
    <text evidence="1">The sequence shown here is derived from an EMBL/GenBank/DDBJ whole genome shotgun (WGS) entry which is preliminary data.</text>
</comment>
<dbReference type="AlphaFoldDB" id="A0A8H6Z7G0"/>
<dbReference type="Proteomes" id="UP000623467">
    <property type="component" value="Unassembled WGS sequence"/>
</dbReference>
<name>A0A8H6Z7G0_9AGAR</name>
<evidence type="ECO:0000313" key="2">
    <source>
        <dbReference type="Proteomes" id="UP000623467"/>
    </source>
</evidence>
<organism evidence="1 2">
    <name type="scientific">Mycena sanguinolenta</name>
    <dbReference type="NCBI Taxonomy" id="230812"/>
    <lineage>
        <taxon>Eukaryota</taxon>
        <taxon>Fungi</taxon>
        <taxon>Dikarya</taxon>
        <taxon>Basidiomycota</taxon>
        <taxon>Agaricomycotina</taxon>
        <taxon>Agaricomycetes</taxon>
        <taxon>Agaricomycetidae</taxon>
        <taxon>Agaricales</taxon>
        <taxon>Marasmiineae</taxon>
        <taxon>Mycenaceae</taxon>
        <taxon>Mycena</taxon>
    </lineage>
</organism>
<reference evidence="1" key="1">
    <citation type="submission" date="2020-05" db="EMBL/GenBank/DDBJ databases">
        <title>Mycena genomes resolve the evolution of fungal bioluminescence.</title>
        <authorList>
            <person name="Tsai I.J."/>
        </authorList>
    </citation>
    <scope>NUCLEOTIDE SEQUENCE</scope>
    <source>
        <strain evidence="1">160909Yilan</strain>
    </source>
</reference>
<gene>
    <name evidence="1" type="ORF">MSAN_00605900</name>
</gene>
<protein>
    <recommendedName>
        <fullName evidence="3">F-box domain-containing protein</fullName>
    </recommendedName>
</protein>
<dbReference type="OrthoDB" id="3019010at2759"/>
<dbReference type="SUPFAM" id="SSF81383">
    <property type="entry name" value="F-box domain"/>
    <property type="match status" value="1"/>
</dbReference>
<dbReference type="EMBL" id="JACAZH010000003">
    <property type="protein sequence ID" value="KAF7373935.1"/>
    <property type="molecule type" value="Genomic_DNA"/>
</dbReference>
<sequence>MLFLPVRMFWHRLRRPFHSIHLDGRAALPMELWNYIFLHLDDDTLFVVAAVCRPFTELSIRIALISNGVTPPDLITGDITIPSCLLLHLHRGARFLPPIRNLSCVFEKTNLALHLGLLHKVVGWLENLQLNSVDLGFPSVPRGGKGKMDRLLDSSQHHLFYKIVRDMVRPTWRDVMLITERNSLRCYSFDVFTYLVSDEIKVPKHLAQSSQDTFPVEKITSLNLYFHRERSYTLRPFTMLVVNGSTMERPLRSLTLGYSRAYGHKDKSRLSSTQLSAMLPKLTLPHLRTLTVITSRIKPRALGDFLARHPQIEYLRDMRLPAPSELGLFIQSPPVSHSFQKVEAATIKNLLALLTATASSLPRTICVPFTKKEVPAHPALFQYLSQRNIPTELELSIPAYKHRRVRKFAEADFELAKTLHCVDAVSVLCLTFTHAATILPWLGALPALSETVFIAKYYLDMDLRELLPLARASLPGINIRVGRWVDAHAPRLH</sequence>
<accession>A0A8H6Z7G0</accession>
<evidence type="ECO:0000313" key="1">
    <source>
        <dbReference type="EMBL" id="KAF7373935.1"/>
    </source>
</evidence>